<name>A0A0F9BXG1_9ZZZZ</name>
<evidence type="ECO:0000313" key="1">
    <source>
        <dbReference type="EMBL" id="KKL18607.1"/>
    </source>
</evidence>
<protein>
    <submittedName>
        <fullName evidence="1">Uncharacterized protein</fullName>
    </submittedName>
</protein>
<dbReference type="EMBL" id="LAZR01038805">
    <property type="protein sequence ID" value="KKL18607.1"/>
    <property type="molecule type" value="Genomic_DNA"/>
</dbReference>
<gene>
    <name evidence="1" type="ORF">LCGC14_2473810</name>
</gene>
<sequence>MPKAAGTPEEIRKYIEARTPIDVRKRNIDEAKTEIVRLADNLGMNQVLLEDQRDNTDLTEAQQVQNTEQLKNVGDRLQEFARQLELLEQMERDLPIDRSKE</sequence>
<accession>A0A0F9BXG1</accession>
<dbReference type="AlphaFoldDB" id="A0A0F9BXG1"/>
<comment type="caution">
    <text evidence="1">The sequence shown here is derived from an EMBL/GenBank/DDBJ whole genome shotgun (WGS) entry which is preliminary data.</text>
</comment>
<reference evidence="1" key="1">
    <citation type="journal article" date="2015" name="Nature">
        <title>Complex archaea that bridge the gap between prokaryotes and eukaryotes.</title>
        <authorList>
            <person name="Spang A."/>
            <person name="Saw J.H."/>
            <person name="Jorgensen S.L."/>
            <person name="Zaremba-Niedzwiedzka K."/>
            <person name="Martijn J."/>
            <person name="Lind A.E."/>
            <person name="van Eijk R."/>
            <person name="Schleper C."/>
            <person name="Guy L."/>
            <person name="Ettema T.J."/>
        </authorList>
    </citation>
    <scope>NUCLEOTIDE SEQUENCE</scope>
</reference>
<organism evidence="1">
    <name type="scientific">marine sediment metagenome</name>
    <dbReference type="NCBI Taxonomy" id="412755"/>
    <lineage>
        <taxon>unclassified sequences</taxon>
        <taxon>metagenomes</taxon>
        <taxon>ecological metagenomes</taxon>
    </lineage>
</organism>
<proteinExistence type="predicted"/>